<dbReference type="Pfam" id="PF00126">
    <property type="entry name" value="HTH_1"/>
    <property type="match status" value="1"/>
</dbReference>
<dbReference type="Gene3D" id="1.10.10.10">
    <property type="entry name" value="Winged helix-like DNA-binding domain superfamily/Winged helix DNA-binding domain"/>
    <property type="match status" value="1"/>
</dbReference>
<dbReference type="Proteomes" id="UP000637383">
    <property type="component" value="Unassembled WGS sequence"/>
</dbReference>
<organism evidence="2 3">
    <name type="scientific">Nostoc paludosum FACHB-159</name>
    <dbReference type="NCBI Taxonomy" id="2692908"/>
    <lineage>
        <taxon>Bacteria</taxon>
        <taxon>Bacillati</taxon>
        <taxon>Cyanobacteriota</taxon>
        <taxon>Cyanophyceae</taxon>
        <taxon>Nostocales</taxon>
        <taxon>Nostocaceae</taxon>
        <taxon>Nostoc</taxon>
    </lineage>
</organism>
<protein>
    <submittedName>
        <fullName evidence="2">LysR family transcriptional regulator</fullName>
    </submittedName>
</protein>
<gene>
    <name evidence="2" type="ORF">H6H03_25220</name>
</gene>
<evidence type="ECO:0000313" key="2">
    <source>
        <dbReference type="EMBL" id="MBD2737145.1"/>
    </source>
</evidence>
<reference evidence="2 3" key="1">
    <citation type="journal article" date="2020" name="ISME J.">
        <title>Comparative genomics reveals insights into cyanobacterial evolution and habitat adaptation.</title>
        <authorList>
            <person name="Chen M.Y."/>
            <person name="Teng W.K."/>
            <person name="Zhao L."/>
            <person name="Hu C.X."/>
            <person name="Zhou Y.K."/>
            <person name="Han B.P."/>
            <person name="Song L.R."/>
            <person name="Shu W.S."/>
        </authorList>
    </citation>
    <scope>NUCLEOTIDE SEQUENCE [LARGE SCALE GENOMIC DNA]</scope>
    <source>
        <strain evidence="2 3">FACHB-159</strain>
    </source>
</reference>
<evidence type="ECO:0000313" key="3">
    <source>
        <dbReference type="Proteomes" id="UP000637383"/>
    </source>
</evidence>
<comment type="caution">
    <text evidence="2">The sequence shown here is derived from an EMBL/GenBank/DDBJ whole genome shotgun (WGS) entry which is preliminary data.</text>
</comment>
<name>A0ABR8KFT2_9NOSO</name>
<proteinExistence type="predicted"/>
<keyword evidence="3" id="KW-1185">Reference proteome</keyword>
<accession>A0ABR8KFT2</accession>
<dbReference type="InterPro" id="IPR000847">
    <property type="entry name" value="LysR_HTH_N"/>
</dbReference>
<feature type="domain" description="HTH lysR-type" evidence="1">
    <location>
        <begin position="1"/>
        <end position="32"/>
    </location>
</feature>
<dbReference type="PROSITE" id="PS50931">
    <property type="entry name" value="HTH_LYSR"/>
    <property type="match status" value="1"/>
</dbReference>
<dbReference type="InterPro" id="IPR036388">
    <property type="entry name" value="WH-like_DNA-bd_sf"/>
</dbReference>
<dbReference type="RefSeq" id="WP_190957759.1">
    <property type="nucleotide sequence ID" value="NZ_JACJTU010000027.1"/>
</dbReference>
<sequence length="67" mass="7974">MASPQPHLSKQIKKLEKLGIELFVRKPRLELTPYGQRFFFKKHNTSSNKSREFRYLQNKQVKAKLEG</sequence>
<evidence type="ECO:0000259" key="1">
    <source>
        <dbReference type="PROSITE" id="PS50931"/>
    </source>
</evidence>
<dbReference type="EMBL" id="JACJTU010000027">
    <property type="protein sequence ID" value="MBD2737145.1"/>
    <property type="molecule type" value="Genomic_DNA"/>
</dbReference>